<dbReference type="InterPro" id="IPR046668">
    <property type="entry name" value="DUF6538"/>
</dbReference>
<evidence type="ECO:0000259" key="1">
    <source>
        <dbReference type="Pfam" id="PF20172"/>
    </source>
</evidence>
<name>A0A023D931_ACIMT</name>
<dbReference type="EMBL" id="BAND01000110">
    <property type="protein sequence ID" value="GAJ30200.1"/>
    <property type="molecule type" value="Genomic_DNA"/>
</dbReference>
<accession>A0A023D931</accession>
<comment type="caution">
    <text evidence="2">The sequence shown here is derived from an EMBL/GenBank/DDBJ whole genome shotgun (WGS) entry which is preliminary data.</text>
</comment>
<dbReference type="AlphaFoldDB" id="A0A023D931"/>
<feature type="domain" description="DUF6538" evidence="1">
    <location>
        <begin position="7"/>
        <end position="63"/>
    </location>
</feature>
<gene>
    <name evidence="2" type="ORF">Amme_111_025</name>
</gene>
<sequence>MGTGINHLFRRGAVYWWPRRLPGPLKASWRCPSHARIARSLRTCDPDLARQRARRFSAAFDRVMLDVMTAEHPLTRKDLSQMLDVSGKGNCFDNAAVETFFKSLKAVKAAGNHRHLPIHQ</sequence>
<reference evidence="2 3" key="2">
    <citation type="journal article" date="2014" name="FEMS Microbiol. Lett.">
        <title>Draft genomic DNA sequence of the facultatively methylotrophic bacterium Acidomonas methanolica type strain MB58.</title>
        <authorList>
            <person name="Higashiura N."/>
            <person name="Hadano H."/>
            <person name="Hirakawa H."/>
            <person name="Matsutani M."/>
            <person name="Takabe S."/>
            <person name="Matsushita K."/>
            <person name="Azuma Y."/>
        </authorList>
    </citation>
    <scope>NUCLEOTIDE SEQUENCE [LARGE SCALE GENOMIC DNA]</scope>
    <source>
        <strain evidence="2 3">MB58</strain>
    </source>
</reference>
<evidence type="ECO:0000313" key="3">
    <source>
        <dbReference type="Proteomes" id="UP000019760"/>
    </source>
</evidence>
<organism evidence="2 3">
    <name type="scientific">Acidomonas methanolica NBRC 104435</name>
    <dbReference type="NCBI Taxonomy" id="1231351"/>
    <lineage>
        <taxon>Bacteria</taxon>
        <taxon>Pseudomonadati</taxon>
        <taxon>Pseudomonadota</taxon>
        <taxon>Alphaproteobacteria</taxon>
        <taxon>Acetobacterales</taxon>
        <taxon>Acetobacteraceae</taxon>
        <taxon>Acidomonas</taxon>
    </lineage>
</organism>
<dbReference type="Proteomes" id="UP000019760">
    <property type="component" value="Unassembled WGS sequence"/>
</dbReference>
<proteinExistence type="predicted"/>
<evidence type="ECO:0000313" key="2">
    <source>
        <dbReference type="EMBL" id="GAJ30200.1"/>
    </source>
</evidence>
<keyword evidence="3" id="KW-1185">Reference proteome</keyword>
<protein>
    <recommendedName>
        <fullName evidence="1">DUF6538 domain-containing protein</fullName>
    </recommendedName>
</protein>
<reference evidence="3" key="1">
    <citation type="journal article" date="2014" name="FEMS Microbiol. Lett.">
        <title>Draft Genomic DNA Sequence of the Facultatively Methylotrophic Bacterium Acidomonas methanolica type strain MB58.</title>
        <authorList>
            <person name="Higashiura N."/>
            <person name="Hadano H."/>
            <person name="Hirakawa H."/>
            <person name="Matsutani M."/>
            <person name="Takabe S."/>
            <person name="Matsushita K."/>
            <person name="Azuma Y."/>
        </authorList>
    </citation>
    <scope>NUCLEOTIDE SEQUENCE [LARGE SCALE GENOMIC DNA]</scope>
    <source>
        <strain evidence="3">MB58</strain>
    </source>
</reference>
<dbReference type="Pfam" id="PF20172">
    <property type="entry name" value="DUF6538"/>
    <property type="match status" value="1"/>
</dbReference>